<reference evidence="2 4" key="1">
    <citation type="submission" date="2008-03" db="EMBL/GenBank/DDBJ databases">
        <title>Annotation of Ixodes scapularis.</title>
        <authorList>
            <consortium name="Ixodes scapularis Genome Project Consortium"/>
            <person name="Caler E."/>
            <person name="Hannick L.I."/>
            <person name="Bidwell S."/>
            <person name="Joardar V."/>
            <person name="Thiagarajan M."/>
            <person name="Amedeo P."/>
            <person name="Galinsky K.J."/>
            <person name="Schobel S."/>
            <person name="Inman J."/>
            <person name="Hostetler J."/>
            <person name="Miller J."/>
            <person name="Hammond M."/>
            <person name="Megy K."/>
            <person name="Lawson D."/>
            <person name="Kodira C."/>
            <person name="Sutton G."/>
            <person name="Meyer J."/>
            <person name="Hill C.A."/>
            <person name="Birren B."/>
            <person name="Nene V."/>
            <person name="Collins F."/>
            <person name="Alarcon-Chaidez F."/>
            <person name="Wikel S."/>
            <person name="Strausberg R."/>
        </authorList>
    </citation>
    <scope>NUCLEOTIDE SEQUENCE [LARGE SCALE GENOMIC DNA]</scope>
    <source>
        <strain evidence="4">Wikel</strain>
        <strain evidence="2">Wikel colony</strain>
    </source>
</reference>
<dbReference type="EMBL" id="DS835288">
    <property type="protein sequence ID" value="EEC12533.1"/>
    <property type="molecule type" value="Genomic_DNA"/>
</dbReference>
<dbReference type="EnsemblMetazoa" id="ISCW024551-RA">
    <property type="protein sequence ID" value="ISCW024551-PA"/>
    <property type="gene ID" value="ISCW024551"/>
</dbReference>
<dbReference type="EMBL" id="ABJB010117094">
    <property type="status" value="NOT_ANNOTATED_CDS"/>
    <property type="molecule type" value="Genomic_DNA"/>
</dbReference>
<accession>B7Q111</accession>
<evidence type="ECO:0000313" key="3">
    <source>
        <dbReference type="EnsemblMetazoa" id="ISCW024551-PA"/>
    </source>
</evidence>
<proteinExistence type="predicted"/>
<reference evidence="3" key="2">
    <citation type="submission" date="2020-05" db="UniProtKB">
        <authorList>
            <consortium name="EnsemblMetazoa"/>
        </authorList>
    </citation>
    <scope>IDENTIFICATION</scope>
    <source>
        <strain evidence="3">wikel</strain>
    </source>
</reference>
<sequence>MQEDEAKRSASDLKKAAKPTEQGKEAGKADSWDNCFSDSDDEMPEVVPPTPPRKLILNKELTFNRGVK</sequence>
<feature type="region of interest" description="Disordered" evidence="1">
    <location>
        <begin position="1"/>
        <end position="53"/>
    </location>
</feature>
<protein>
    <submittedName>
        <fullName evidence="2 3">Uncharacterized protein</fullName>
    </submittedName>
</protein>
<gene>
    <name evidence="2" type="ORF">IscW_ISCW024551</name>
</gene>
<evidence type="ECO:0000256" key="1">
    <source>
        <dbReference type="SAM" id="MobiDB-lite"/>
    </source>
</evidence>
<organism>
    <name type="scientific">Ixodes scapularis</name>
    <name type="common">Black-legged tick</name>
    <name type="synonym">Deer tick</name>
    <dbReference type="NCBI Taxonomy" id="6945"/>
    <lineage>
        <taxon>Eukaryota</taxon>
        <taxon>Metazoa</taxon>
        <taxon>Ecdysozoa</taxon>
        <taxon>Arthropoda</taxon>
        <taxon>Chelicerata</taxon>
        <taxon>Arachnida</taxon>
        <taxon>Acari</taxon>
        <taxon>Parasitiformes</taxon>
        <taxon>Ixodida</taxon>
        <taxon>Ixodoidea</taxon>
        <taxon>Ixodidae</taxon>
        <taxon>Ixodinae</taxon>
        <taxon>Ixodes</taxon>
    </lineage>
</organism>
<dbReference type="HOGENOM" id="CLU_2796811_0_0_1"/>
<keyword evidence="4" id="KW-1185">Reference proteome</keyword>
<evidence type="ECO:0000313" key="4">
    <source>
        <dbReference type="Proteomes" id="UP000001555"/>
    </source>
</evidence>
<dbReference type="VEuPathDB" id="VectorBase:ISCI024551"/>
<evidence type="ECO:0000313" key="2">
    <source>
        <dbReference type="EMBL" id="EEC12533.1"/>
    </source>
</evidence>
<dbReference type="Proteomes" id="UP000001555">
    <property type="component" value="Unassembled WGS sequence"/>
</dbReference>
<feature type="compositionally biased region" description="Basic and acidic residues" evidence="1">
    <location>
        <begin position="21"/>
        <end position="31"/>
    </location>
</feature>
<dbReference type="PaxDb" id="6945-B7Q111"/>
<name>B7Q111_IXOSC</name>
<dbReference type="OrthoDB" id="6498366at2759"/>
<dbReference type="VEuPathDB" id="VectorBase:ISCW024551"/>
<dbReference type="AlphaFoldDB" id="B7Q111"/>
<dbReference type="InParanoid" id="B7Q111"/>
<dbReference type="VEuPathDB" id="VectorBase:ISCP_016753"/>
<feature type="compositionally biased region" description="Basic and acidic residues" evidence="1">
    <location>
        <begin position="1"/>
        <end position="15"/>
    </location>
</feature>